<feature type="transmembrane region" description="Helical" evidence="1">
    <location>
        <begin position="20"/>
        <end position="41"/>
    </location>
</feature>
<feature type="transmembrane region" description="Helical" evidence="1">
    <location>
        <begin position="48"/>
        <end position="66"/>
    </location>
</feature>
<sequence length="90" mass="9958">MDASSQDGGSAAHRGLAHPVVIAFGLCLLGLACSWAIWRLGLVTEDSAWMSAFLCAVIFLSFLSVWFRALILNLKAFWALVVWIWTLFAR</sequence>
<dbReference type="KEGG" id="mphy:MCBMB27_00497"/>
<dbReference type="EMBL" id="FOPK01000010">
    <property type="protein sequence ID" value="SFG93629.1"/>
    <property type="molecule type" value="Genomic_DNA"/>
</dbReference>
<keyword evidence="1" id="KW-0472">Membrane</keyword>
<accession>A0AAE8HS06</accession>
<evidence type="ECO:0000313" key="3">
    <source>
        <dbReference type="EMBL" id="SFG93629.1"/>
    </source>
</evidence>
<gene>
    <name evidence="2" type="ORF">MCBMB27_00497</name>
    <name evidence="3" type="ORF">SAMN05192567_110155</name>
</gene>
<keyword evidence="1" id="KW-0812">Transmembrane</keyword>
<dbReference type="Proteomes" id="UP000185487">
    <property type="component" value="Chromosome"/>
</dbReference>
<evidence type="ECO:0000313" key="2">
    <source>
        <dbReference type="EMBL" id="APT29788.1"/>
    </source>
</evidence>
<protein>
    <submittedName>
        <fullName evidence="3">Uncharacterized protein</fullName>
    </submittedName>
</protein>
<proteinExistence type="predicted"/>
<dbReference type="RefSeq" id="WP_139231585.1">
    <property type="nucleotide sequence ID" value="NZ_CP015367.1"/>
</dbReference>
<reference evidence="3 5" key="2">
    <citation type="submission" date="2016-10" db="EMBL/GenBank/DDBJ databases">
        <authorList>
            <person name="Varghese N."/>
            <person name="Submissions S."/>
        </authorList>
    </citation>
    <scope>NUCLEOTIDE SEQUENCE [LARGE SCALE GENOMIC DNA]</scope>
    <source>
        <strain evidence="3 5">CBMB27</strain>
    </source>
</reference>
<organism evidence="3 5">
    <name type="scientific">Methylobacterium phyllosphaerae</name>
    <dbReference type="NCBI Taxonomy" id="418223"/>
    <lineage>
        <taxon>Bacteria</taxon>
        <taxon>Pseudomonadati</taxon>
        <taxon>Pseudomonadota</taxon>
        <taxon>Alphaproteobacteria</taxon>
        <taxon>Hyphomicrobiales</taxon>
        <taxon>Methylobacteriaceae</taxon>
        <taxon>Methylobacterium</taxon>
    </lineage>
</organism>
<name>A0AAE8HS06_9HYPH</name>
<dbReference type="AlphaFoldDB" id="A0AAE8HS06"/>
<keyword evidence="1" id="KW-1133">Transmembrane helix</keyword>
<keyword evidence="4" id="KW-1185">Reference proteome</keyword>
<reference evidence="2 4" key="1">
    <citation type="submission" date="2016-04" db="EMBL/GenBank/DDBJ databases">
        <title>Complete genome sequencing and analysis of CBMB27, Methylobacterium phyllosphaerae isolated from leaf tissues of rice (Oryza sativa L.).</title>
        <authorList>
            <person name="Lee Y."/>
            <person name="Hwangbo K."/>
            <person name="Chung H."/>
            <person name="Yoo J."/>
            <person name="Kim K.Y."/>
            <person name="Sa T.M."/>
            <person name="Um Y."/>
            <person name="Madhaiyan M."/>
        </authorList>
    </citation>
    <scope>NUCLEOTIDE SEQUENCE [LARGE SCALE GENOMIC DNA]</scope>
    <source>
        <strain evidence="2 4">CBMB27</strain>
    </source>
</reference>
<evidence type="ECO:0000313" key="5">
    <source>
        <dbReference type="Proteomes" id="UP000199140"/>
    </source>
</evidence>
<evidence type="ECO:0000313" key="4">
    <source>
        <dbReference type="Proteomes" id="UP000185487"/>
    </source>
</evidence>
<dbReference type="Proteomes" id="UP000199140">
    <property type="component" value="Unassembled WGS sequence"/>
</dbReference>
<evidence type="ECO:0000256" key="1">
    <source>
        <dbReference type="SAM" id="Phobius"/>
    </source>
</evidence>
<dbReference type="EMBL" id="CP015367">
    <property type="protein sequence ID" value="APT29788.1"/>
    <property type="molecule type" value="Genomic_DNA"/>
</dbReference>